<dbReference type="Pfam" id="PF04511">
    <property type="entry name" value="DER1"/>
    <property type="match status" value="1"/>
</dbReference>
<dbReference type="Proteomes" id="UP001153618">
    <property type="component" value="Unassembled WGS sequence"/>
</dbReference>
<dbReference type="GO" id="GO:0005739">
    <property type="term" value="C:mitochondrion"/>
    <property type="evidence" value="ECO:0007669"/>
    <property type="project" value="TreeGrafter"/>
</dbReference>
<dbReference type="GO" id="GO:0016020">
    <property type="term" value="C:membrane"/>
    <property type="evidence" value="ECO:0007669"/>
    <property type="project" value="UniProtKB-SubCell"/>
</dbReference>
<accession>A0A9W4I169</accession>
<dbReference type="Gene3D" id="3.10.129.10">
    <property type="entry name" value="Hotdog Thioesterase"/>
    <property type="match status" value="1"/>
</dbReference>
<evidence type="ECO:0000256" key="2">
    <source>
        <dbReference type="ARBA" id="ARBA00022692"/>
    </source>
</evidence>
<keyword evidence="8" id="KW-1185">Reference proteome</keyword>
<proteinExistence type="predicted"/>
<sequence>MKTGRLLSRGRVPCSVFWTPFRGASRGYASLSERLHHELTTRTLPLTHDYLHPQPSHLLNLTLRDLLPLSSPVSATLPSIHNPAPLPAGHHLIYFPPQVTLSQLLPDCTDTLHTPGEPFNRRLWAGGNLRFPTPNLPLDGSRAVCLESIRNVVVKGREGDEKVIVTIERRVGTVSEQETEEQIWNRIWTENEADAGESAVIENRDLIFMRLKTSAQIEADKARFGEPRRIVKRRCTYILGENELKQNTAPSDATFRHAIMPTKSLLFRFSALTFNAHSIHLDKGYTQNEEGYRNLLVHGPLTLTLLLSVVQHQLGQLNLHISAIEYKNIAPLFVEEELIVCGKPKNGNGAWDVWIEDANGGLAVRGTVRTKYCFDPCDQLTEIRSFKMDIFWAAPPVSRTLTALTLVQSALMHGKLLSAGYAVFAPSLIFAWPPQIYRLFTPFLLTGPKLEFVFDVYFIYKYGSAMENSMAPGEFFIYLLFVAVNLMITAGWYFGAVIFTQPMIMAFIYSYSQLNRGQRTHFMFVDIPVVALPYAMLLITMVVRGWEVALVEAMGIPTAHLYNFLTHIYPVYGGGRNFITVPAFVERYFKREDDRNRSYGWASQGSRPSEGPSSGSTSGSSWGWASSNSWKGRGAGRRLGG</sequence>
<dbReference type="InterPro" id="IPR035952">
    <property type="entry name" value="Rhomboid-like_sf"/>
</dbReference>
<evidence type="ECO:0000313" key="7">
    <source>
        <dbReference type="EMBL" id="CAG8209734.1"/>
    </source>
</evidence>
<feature type="transmembrane region" description="Helical" evidence="6">
    <location>
        <begin position="475"/>
        <end position="500"/>
    </location>
</feature>
<evidence type="ECO:0000256" key="4">
    <source>
        <dbReference type="ARBA" id="ARBA00023136"/>
    </source>
</evidence>
<dbReference type="InterPro" id="IPR029069">
    <property type="entry name" value="HotDog_dom_sf"/>
</dbReference>
<dbReference type="GO" id="GO:0019171">
    <property type="term" value="F:(3R)-hydroxyacyl-[acyl-carrier-protein] dehydratase activity"/>
    <property type="evidence" value="ECO:0007669"/>
    <property type="project" value="TreeGrafter"/>
</dbReference>
<evidence type="ECO:0000256" key="5">
    <source>
        <dbReference type="SAM" id="MobiDB-lite"/>
    </source>
</evidence>
<protein>
    <submittedName>
        <fullName evidence="7">Uncharacterized protein</fullName>
    </submittedName>
</protein>
<comment type="subcellular location">
    <subcellularLocation>
        <location evidence="1">Membrane</location>
        <topology evidence="1">Multi-pass membrane protein</topology>
    </subcellularLocation>
</comment>
<dbReference type="EMBL" id="CAJVOS010000049">
    <property type="protein sequence ID" value="CAG8209734.1"/>
    <property type="molecule type" value="Genomic_DNA"/>
</dbReference>
<feature type="compositionally biased region" description="Low complexity" evidence="5">
    <location>
        <begin position="603"/>
        <end position="632"/>
    </location>
</feature>
<comment type="caution">
    <text evidence="7">The sequence shown here is derived from an EMBL/GenBank/DDBJ whole genome shotgun (WGS) entry which is preliminary data.</text>
</comment>
<evidence type="ECO:0000256" key="3">
    <source>
        <dbReference type="ARBA" id="ARBA00022989"/>
    </source>
</evidence>
<evidence type="ECO:0000256" key="6">
    <source>
        <dbReference type="SAM" id="Phobius"/>
    </source>
</evidence>
<keyword evidence="2 6" id="KW-0812">Transmembrane</keyword>
<dbReference type="OrthoDB" id="3257538at2759"/>
<feature type="region of interest" description="Disordered" evidence="5">
    <location>
        <begin position="598"/>
        <end position="641"/>
    </location>
</feature>
<dbReference type="InterPro" id="IPR007599">
    <property type="entry name" value="DER1"/>
</dbReference>
<dbReference type="PANTHER" id="PTHR28152">
    <property type="entry name" value="HYDROXYACYL-THIOESTER DEHYDRATASE TYPE 2, MITOCHONDRIAL"/>
    <property type="match status" value="1"/>
</dbReference>
<dbReference type="PANTHER" id="PTHR28152:SF1">
    <property type="entry name" value="HYDROXYACYL-THIOESTER DEHYDRATASE TYPE 2, MITOCHONDRIAL"/>
    <property type="match status" value="1"/>
</dbReference>
<dbReference type="SUPFAM" id="SSF144091">
    <property type="entry name" value="Rhomboid-like"/>
    <property type="match status" value="1"/>
</dbReference>
<feature type="transmembrane region" description="Helical" evidence="6">
    <location>
        <begin position="521"/>
        <end position="543"/>
    </location>
</feature>
<name>A0A9W4I169_PENOL</name>
<reference evidence="7" key="1">
    <citation type="submission" date="2021-07" db="EMBL/GenBank/DDBJ databases">
        <authorList>
            <person name="Branca A.L. A."/>
        </authorList>
    </citation>
    <scope>NUCLEOTIDE SEQUENCE</scope>
</reference>
<keyword evidence="3 6" id="KW-1133">Transmembrane helix</keyword>
<organism evidence="7 8">
    <name type="scientific">Penicillium olsonii</name>
    <dbReference type="NCBI Taxonomy" id="99116"/>
    <lineage>
        <taxon>Eukaryota</taxon>
        <taxon>Fungi</taxon>
        <taxon>Dikarya</taxon>
        <taxon>Ascomycota</taxon>
        <taxon>Pezizomycotina</taxon>
        <taxon>Eurotiomycetes</taxon>
        <taxon>Eurotiomycetidae</taxon>
        <taxon>Eurotiales</taxon>
        <taxon>Aspergillaceae</taxon>
        <taxon>Penicillium</taxon>
    </lineage>
</organism>
<dbReference type="InterPro" id="IPR052741">
    <property type="entry name" value="Mitochondrial_HTD2"/>
</dbReference>
<gene>
    <name evidence="7" type="ORF">POLS_LOCUS7781</name>
</gene>
<keyword evidence="4 6" id="KW-0472">Membrane</keyword>
<evidence type="ECO:0000313" key="8">
    <source>
        <dbReference type="Proteomes" id="UP001153618"/>
    </source>
</evidence>
<evidence type="ECO:0000256" key="1">
    <source>
        <dbReference type="ARBA" id="ARBA00004141"/>
    </source>
</evidence>
<dbReference type="SUPFAM" id="SSF54637">
    <property type="entry name" value="Thioesterase/thiol ester dehydrase-isomerase"/>
    <property type="match status" value="1"/>
</dbReference>
<dbReference type="AlphaFoldDB" id="A0A9W4I169"/>